<dbReference type="Pfam" id="PF13416">
    <property type="entry name" value="SBP_bac_8"/>
    <property type="match status" value="1"/>
</dbReference>
<dbReference type="PROSITE" id="PS51257">
    <property type="entry name" value="PROKAR_LIPOPROTEIN"/>
    <property type="match status" value="1"/>
</dbReference>
<dbReference type="AlphaFoldDB" id="A0A940STN1"/>
<proteinExistence type="predicted"/>
<evidence type="ECO:0000313" key="2">
    <source>
        <dbReference type="Proteomes" id="UP000674938"/>
    </source>
</evidence>
<dbReference type="PANTHER" id="PTHR43649:SF12">
    <property type="entry name" value="DIACETYLCHITOBIOSE BINDING PROTEIN DASA"/>
    <property type="match status" value="1"/>
</dbReference>
<sequence>MKVKTLFVGTVLLGLSMALGGCSAKEAKDDGKTTVRFSTWDSEKSLDMQQQLVDKFNEEHKDIKVVLEAYGSEYDTKISAGIGAKDAPDVMYMWNYPQYKDALEPLDSFIDKEGPEFKDDFYETLWSYNSVDGDILGLPVGFTTHAIYYNKDMFDAKKVPYPQSGWTWEELHKMAKELSDSQTGDIGYALPGKPDPYDFEMFAWGNDASYSTADGKLAGALDSEKTIQVFDDFQGMLKDESAIATEGDGSTEMESGKVGMFVTGSWSLEPLKEAGINYGLAEIPSRNGNEGVSIISSSGLAMSKYSKNKEAAFEFIKFWTNQAANNERIEYELPVLKSVVKENGLEEDEYKGIFYEMLIKSEGYTPSSFKVANWSDVSEDLKLSFEQIFNPSTMESPKTVLKGVTEKE</sequence>
<dbReference type="EMBL" id="JAEEGA010000003">
    <property type="protein sequence ID" value="MBP1040470.1"/>
    <property type="molecule type" value="Genomic_DNA"/>
</dbReference>
<gene>
    <name evidence="1" type="ORF">I6N95_05600</name>
</gene>
<dbReference type="InterPro" id="IPR050490">
    <property type="entry name" value="Bact_solute-bd_prot1"/>
</dbReference>
<name>A0A940STN1_9ENTE</name>
<dbReference type="Proteomes" id="UP000674938">
    <property type="component" value="Unassembled WGS sequence"/>
</dbReference>
<dbReference type="CDD" id="cd13585">
    <property type="entry name" value="PBP2_TMBP_like"/>
    <property type="match status" value="1"/>
</dbReference>
<evidence type="ECO:0000313" key="1">
    <source>
        <dbReference type="EMBL" id="MBP1040470.1"/>
    </source>
</evidence>
<organism evidence="1 2">
    <name type="scientific">Vagococcus allomyrinae</name>
    <dbReference type="NCBI Taxonomy" id="2794353"/>
    <lineage>
        <taxon>Bacteria</taxon>
        <taxon>Bacillati</taxon>
        <taxon>Bacillota</taxon>
        <taxon>Bacilli</taxon>
        <taxon>Lactobacillales</taxon>
        <taxon>Enterococcaceae</taxon>
        <taxon>Vagococcus</taxon>
    </lineage>
</organism>
<dbReference type="SUPFAM" id="SSF53850">
    <property type="entry name" value="Periplasmic binding protein-like II"/>
    <property type="match status" value="1"/>
</dbReference>
<dbReference type="PANTHER" id="PTHR43649">
    <property type="entry name" value="ARABINOSE-BINDING PROTEIN-RELATED"/>
    <property type="match status" value="1"/>
</dbReference>
<reference evidence="1" key="1">
    <citation type="submission" date="2020-12" db="EMBL/GenBank/DDBJ databases">
        <title>Vagococcus allomyrinae sp. nov. and Enterococcus lavae sp. nov., isolated from the larvae of Allomyrina dichotoma.</title>
        <authorList>
            <person name="Lee S.D."/>
        </authorList>
    </citation>
    <scope>NUCLEOTIDE SEQUENCE</scope>
    <source>
        <strain evidence="1">BWB3-3</strain>
    </source>
</reference>
<accession>A0A940STN1</accession>
<dbReference type="InterPro" id="IPR006059">
    <property type="entry name" value="SBP"/>
</dbReference>
<keyword evidence="2" id="KW-1185">Reference proteome</keyword>
<dbReference type="Gene3D" id="3.40.190.10">
    <property type="entry name" value="Periplasmic binding protein-like II"/>
    <property type="match status" value="1"/>
</dbReference>
<protein>
    <submittedName>
        <fullName evidence="1">Sugar ABC transporter substrate-binding protein</fullName>
    </submittedName>
</protein>
<comment type="caution">
    <text evidence="1">The sequence shown here is derived from an EMBL/GenBank/DDBJ whole genome shotgun (WGS) entry which is preliminary data.</text>
</comment>
<dbReference type="RefSeq" id="WP_209525470.1">
    <property type="nucleotide sequence ID" value="NZ_JAEEGA010000003.1"/>
</dbReference>